<comment type="subcellular location">
    <subcellularLocation>
        <location evidence="1">Membrane</location>
        <topology evidence="1">Multi-pass membrane protein</topology>
    </subcellularLocation>
</comment>
<evidence type="ECO:0000256" key="1">
    <source>
        <dbReference type="ARBA" id="ARBA00004141"/>
    </source>
</evidence>
<protein>
    <recommendedName>
        <fullName evidence="10">C4-dicarboxylate transporter DctA</fullName>
    </recommendedName>
</protein>
<dbReference type="SUPFAM" id="SSF118215">
    <property type="entry name" value="Proton glutamate symport protein"/>
    <property type="match status" value="1"/>
</dbReference>
<name>V6JQ60_STRRC</name>
<evidence type="ECO:0000256" key="7">
    <source>
        <dbReference type="SAM" id="Phobius"/>
    </source>
</evidence>
<dbReference type="GO" id="GO:0015138">
    <property type="term" value="F:fumarate transmembrane transporter activity"/>
    <property type="evidence" value="ECO:0007669"/>
    <property type="project" value="TreeGrafter"/>
</dbReference>
<feature type="region of interest" description="Disordered" evidence="6">
    <location>
        <begin position="122"/>
        <end position="154"/>
    </location>
</feature>
<dbReference type="PANTHER" id="PTHR42865:SF1">
    <property type="entry name" value="AEROBIC C4-DICARBOXYLATE TRANSPORT PROTEIN"/>
    <property type="match status" value="1"/>
</dbReference>
<dbReference type="AlphaFoldDB" id="V6JQ60"/>
<dbReference type="Proteomes" id="UP000017984">
    <property type="component" value="Chromosome"/>
</dbReference>
<dbReference type="PATRIC" id="fig|1352936.5.peg.8857"/>
<organism evidence="8 9">
    <name type="scientific">Streptomyces roseochromogenus subsp. oscitans DS 12.976</name>
    <dbReference type="NCBI Taxonomy" id="1352936"/>
    <lineage>
        <taxon>Bacteria</taxon>
        <taxon>Bacillati</taxon>
        <taxon>Actinomycetota</taxon>
        <taxon>Actinomycetes</taxon>
        <taxon>Kitasatosporales</taxon>
        <taxon>Streptomycetaceae</taxon>
        <taxon>Streptomyces</taxon>
    </lineage>
</organism>
<evidence type="ECO:0000313" key="9">
    <source>
        <dbReference type="Proteomes" id="UP000017984"/>
    </source>
</evidence>
<dbReference type="GO" id="GO:0015141">
    <property type="term" value="F:succinate transmembrane transporter activity"/>
    <property type="evidence" value="ECO:0007669"/>
    <property type="project" value="TreeGrafter"/>
</dbReference>
<dbReference type="HOGENOM" id="CLU_1703301_0_0_11"/>
<accession>V6JQ60</accession>
<reference evidence="8 9" key="1">
    <citation type="journal article" date="2014" name="Genome Announc.">
        <title>Draft Genome Sequence of Streptomyces roseochromogenes subsp. oscitans DS 12.976, Producer of the Aminocoumarin Antibiotic Clorobiocin.</title>
        <authorList>
            <person name="Ruckert C."/>
            <person name="Kalinowski J."/>
            <person name="Heide L."/>
            <person name="Apel A.K."/>
        </authorList>
    </citation>
    <scope>NUCLEOTIDE SEQUENCE [LARGE SCALE GENOMIC DNA]</scope>
    <source>
        <strain evidence="8 9">DS 12.976</strain>
    </source>
</reference>
<dbReference type="PANTHER" id="PTHR42865">
    <property type="entry name" value="PROTON/GLUTAMATE-ASPARTATE SYMPORTER"/>
    <property type="match status" value="1"/>
</dbReference>
<dbReference type="GO" id="GO:0015366">
    <property type="term" value="F:malate:proton symporter activity"/>
    <property type="evidence" value="ECO:0007669"/>
    <property type="project" value="TreeGrafter"/>
</dbReference>
<keyword evidence="9" id="KW-1185">Reference proteome</keyword>
<evidence type="ECO:0000256" key="6">
    <source>
        <dbReference type="SAM" id="MobiDB-lite"/>
    </source>
</evidence>
<feature type="transmembrane region" description="Helical" evidence="7">
    <location>
        <begin position="56"/>
        <end position="78"/>
    </location>
</feature>
<evidence type="ECO:0008006" key="10">
    <source>
        <dbReference type="Google" id="ProtNLM"/>
    </source>
</evidence>
<evidence type="ECO:0000256" key="3">
    <source>
        <dbReference type="ARBA" id="ARBA00022692"/>
    </source>
</evidence>
<feature type="transmembrane region" description="Helical" evidence="7">
    <location>
        <begin position="25"/>
        <end position="44"/>
    </location>
</feature>
<evidence type="ECO:0000256" key="2">
    <source>
        <dbReference type="ARBA" id="ARBA00022448"/>
    </source>
</evidence>
<evidence type="ECO:0000313" key="8">
    <source>
        <dbReference type="EMBL" id="EST18994.1"/>
    </source>
</evidence>
<dbReference type="STRING" id="1352936.M878_42785"/>
<evidence type="ECO:0000256" key="4">
    <source>
        <dbReference type="ARBA" id="ARBA00022989"/>
    </source>
</evidence>
<keyword evidence="2" id="KW-0813">Transport</keyword>
<gene>
    <name evidence="8" type="ORF">M878_42785</name>
</gene>
<keyword evidence="3 7" id="KW-0812">Transmembrane</keyword>
<dbReference type="Gene3D" id="1.10.3860.10">
    <property type="entry name" value="Sodium:dicarboxylate symporter"/>
    <property type="match status" value="1"/>
</dbReference>
<dbReference type="InterPro" id="IPR036458">
    <property type="entry name" value="Na:dicarbo_symporter_sf"/>
</dbReference>
<keyword evidence="5 7" id="KW-0472">Membrane</keyword>
<dbReference type="InterPro" id="IPR001991">
    <property type="entry name" value="Na-dicarboxylate_symporter"/>
</dbReference>
<evidence type="ECO:0000256" key="5">
    <source>
        <dbReference type="ARBA" id="ARBA00023136"/>
    </source>
</evidence>
<feature type="compositionally biased region" description="Pro residues" evidence="6">
    <location>
        <begin position="132"/>
        <end position="147"/>
    </location>
</feature>
<dbReference type="GO" id="GO:0070778">
    <property type="term" value="P:L-aspartate transmembrane transport"/>
    <property type="evidence" value="ECO:0007669"/>
    <property type="project" value="TreeGrafter"/>
</dbReference>
<proteinExistence type="predicted"/>
<comment type="caution">
    <text evidence="8">The sequence shown here is derived from an EMBL/GenBank/DDBJ whole genome shotgun (WGS) entry which is preliminary data.</text>
</comment>
<dbReference type="GO" id="GO:0005886">
    <property type="term" value="C:plasma membrane"/>
    <property type="evidence" value="ECO:0007669"/>
    <property type="project" value="TreeGrafter"/>
</dbReference>
<dbReference type="PRINTS" id="PR00173">
    <property type="entry name" value="EDTRNSPORT"/>
</dbReference>
<dbReference type="EMBL" id="AWQX01000385">
    <property type="protein sequence ID" value="EST18994.1"/>
    <property type="molecule type" value="Genomic_DNA"/>
</dbReference>
<sequence>MSRNDAAPGTVTAPSCRIHRMLSHLYLQCLIAVLLGAAVGGLWPSADADLKPLGDGFIALVKMFIAPIIFCTVVHGIASMGNARAVGRVSLKALVYFEVLTTVAMVIDLAAAHAGGGVAAAAGGARKGTGPHAPPTGKPSPTSPRPPSHIKANQ</sequence>
<dbReference type="Pfam" id="PF00375">
    <property type="entry name" value="SDF"/>
    <property type="match status" value="1"/>
</dbReference>
<keyword evidence="4 7" id="KW-1133">Transmembrane helix</keyword>